<evidence type="ECO:0000313" key="2">
    <source>
        <dbReference type="Proteomes" id="UP000228920"/>
    </source>
</evidence>
<comment type="caution">
    <text evidence="1">The sequence shown here is derived from an EMBL/GenBank/DDBJ whole genome shotgun (WGS) entry which is preliminary data.</text>
</comment>
<gene>
    <name evidence="1" type="ORF">COY32_00430</name>
</gene>
<dbReference type="AlphaFoldDB" id="A0A2M7TLV5"/>
<organism evidence="1 2">
    <name type="scientific">candidate division WWE3 bacterium CG_4_10_14_0_2_um_filter_41_14</name>
    <dbReference type="NCBI Taxonomy" id="1975072"/>
    <lineage>
        <taxon>Bacteria</taxon>
        <taxon>Katanobacteria</taxon>
    </lineage>
</organism>
<dbReference type="Proteomes" id="UP000228920">
    <property type="component" value="Unassembled WGS sequence"/>
</dbReference>
<accession>A0A2M7TLV5</accession>
<evidence type="ECO:0000313" key="1">
    <source>
        <dbReference type="EMBL" id="PIZ48170.1"/>
    </source>
</evidence>
<name>A0A2M7TLV5_UNCKA</name>
<reference evidence="2" key="1">
    <citation type="submission" date="2017-09" db="EMBL/GenBank/DDBJ databases">
        <title>Depth-based differentiation of microbial function through sediment-hosted aquifers and enrichment of novel symbionts in the deep terrestrial subsurface.</title>
        <authorList>
            <person name="Probst A.J."/>
            <person name="Ladd B."/>
            <person name="Jarett J.K."/>
            <person name="Geller-Mcgrath D.E."/>
            <person name="Sieber C.M.K."/>
            <person name="Emerson J.B."/>
            <person name="Anantharaman K."/>
            <person name="Thomas B.C."/>
            <person name="Malmstrom R."/>
            <person name="Stieglmeier M."/>
            <person name="Klingl A."/>
            <person name="Woyke T."/>
            <person name="Ryan C.M."/>
            <person name="Banfield J.F."/>
        </authorList>
    </citation>
    <scope>NUCLEOTIDE SEQUENCE [LARGE SCALE GENOMIC DNA]</scope>
</reference>
<protein>
    <submittedName>
        <fullName evidence="1">Uncharacterized protein</fullName>
    </submittedName>
</protein>
<dbReference type="EMBL" id="PFNL01000008">
    <property type="protein sequence ID" value="PIZ48170.1"/>
    <property type="molecule type" value="Genomic_DNA"/>
</dbReference>
<sequence length="149" mass="16343">MEYRDDGGVYKVQDVRVIKGDALNVEVFAPSRLWPEPWWHTVSRALVFGGELPPVELPGEGDKISVRVGSGYGGLEVIYRVVDGILKILYEKGETGLWGVTSARAAQGLKPEKNTIREAILTDMGNSPCNSRGECHCHACDSGLRILMD</sequence>
<proteinExistence type="predicted"/>